<dbReference type="Proteomes" id="UP000603865">
    <property type="component" value="Unassembled WGS sequence"/>
</dbReference>
<comment type="caution">
    <text evidence="2">The sequence shown here is derived from an EMBL/GenBank/DDBJ whole genome shotgun (WGS) entry which is preliminary data.</text>
</comment>
<dbReference type="Pfam" id="PF12697">
    <property type="entry name" value="Abhydrolase_6"/>
    <property type="match status" value="1"/>
</dbReference>
<keyword evidence="3" id="KW-1185">Reference proteome</keyword>
<name>A0A918C4M4_9DEIO</name>
<organism evidence="2 3">
    <name type="scientific">Deinococcus ruber</name>
    <dbReference type="NCBI Taxonomy" id="1848197"/>
    <lineage>
        <taxon>Bacteria</taxon>
        <taxon>Thermotogati</taxon>
        <taxon>Deinococcota</taxon>
        <taxon>Deinococci</taxon>
        <taxon>Deinococcales</taxon>
        <taxon>Deinococcaceae</taxon>
        <taxon>Deinococcus</taxon>
    </lineage>
</organism>
<feature type="domain" description="AB hydrolase-1" evidence="1">
    <location>
        <begin position="5"/>
        <end position="188"/>
    </location>
</feature>
<dbReference type="RefSeq" id="WP_189089751.1">
    <property type="nucleotide sequence ID" value="NZ_BMQL01000008.1"/>
</dbReference>
<dbReference type="GO" id="GO:0016787">
    <property type="term" value="F:hydrolase activity"/>
    <property type="evidence" value="ECO:0007669"/>
    <property type="project" value="UniProtKB-KW"/>
</dbReference>
<dbReference type="AlphaFoldDB" id="A0A918C4M4"/>
<evidence type="ECO:0000259" key="1">
    <source>
        <dbReference type="Pfam" id="PF12697"/>
    </source>
</evidence>
<dbReference type="PANTHER" id="PTHR43689:SF8">
    <property type="entry name" value="ALPHA_BETA-HYDROLASES SUPERFAMILY PROTEIN"/>
    <property type="match status" value="1"/>
</dbReference>
<evidence type="ECO:0000313" key="3">
    <source>
        <dbReference type="Proteomes" id="UP000603865"/>
    </source>
</evidence>
<dbReference type="SUPFAM" id="SSF53474">
    <property type="entry name" value="alpha/beta-Hydrolases"/>
    <property type="match status" value="1"/>
</dbReference>
<reference evidence="2" key="2">
    <citation type="submission" date="2020-09" db="EMBL/GenBank/DDBJ databases">
        <authorList>
            <person name="Sun Q."/>
            <person name="Ohkuma M."/>
        </authorList>
    </citation>
    <scope>NUCLEOTIDE SEQUENCE</scope>
    <source>
        <strain evidence="2">JCM 31311</strain>
    </source>
</reference>
<keyword evidence="2" id="KW-0378">Hydrolase</keyword>
<gene>
    <name evidence="2" type="primary">bioH</name>
    <name evidence="2" type="ORF">GCM10008957_19160</name>
</gene>
<proteinExistence type="predicted"/>
<dbReference type="Gene3D" id="3.40.50.1820">
    <property type="entry name" value="alpha/beta hydrolase"/>
    <property type="match status" value="1"/>
</dbReference>
<accession>A0A918C4M4</accession>
<dbReference type="PANTHER" id="PTHR43689">
    <property type="entry name" value="HYDROLASE"/>
    <property type="match status" value="1"/>
</dbReference>
<sequence length="210" mass="22460">MTRTLFLPGAGGSATFWKPVADRTRLEHVLLAWPGLGNEPAHSDVRGLDDLVLMVLRHMTQPVNIVAQSMGGLVALRAALAAPTMVRRLVLAATSGGVPVADLGGSAWQSEYYRTYPDAAPWIGTITEDLSSQLRFVAAPTLLLWGDHDPISPVAVGERLHTLLPRAALRVIPGADHDLAQQHAELVASLIVQHCEAGDSSPRPDRSPLP</sequence>
<dbReference type="EMBL" id="BMQL01000008">
    <property type="protein sequence ID" value="GGR06526.1"/>
    <property type="molecule type" value="Genomic_DNA"/>
</dbReference>
<protein>
    <submittedName>
        <fullName evidence="2">Alpha/beta hydrolase</fullName>
    </submittedName>
</protein>
<reference evidence="2" key="1">
    <citation type="journal article" date="2014" name="Int. J. Syst. Evol. Microbiol.">
        <title>Complete genome sequence of Corynebacterium casei LMG S-19264T (=DSM 44701T), isolated from a smear-ripened cheese.</title>
        <authorList>
            <consortium name="US DOE Joint Genome Institute (JGI-PGF)"/>
            <person name="Walter F."/>
            <person name="Albersmeier A."/>
            <person name="Kalinowski J."/>
            <person name="Ruckert C."/>
        </authorList>
    </citation>
    <scope>NUCLEOTIDE SEQUENCE</scope>
    <source>
        <strain evidence="2">JCM 31311</strain>
    </source>
</reference>
<evidence type="ECO:0000313" key="2">
    <source>
        <dbReference type="EMBL" id="GGR06526.1"/>
    </source>
</evidence>
<dbReference type="InterPro" id="IPR000073">
    <property type="entry name" value="AB_hydrolase_1"/>
</dbReference>
<dbReference type="InterPro" id="IPR029058">
    <property type="entry name" value="AB_hydrolase_fold"/>
</dbReference>